<gene>
    <name evidence="12" type="ORF">OXX778_LOCUS10106</name>
</gene>
<evidence type="ECO:0000256" key="8">
    <source>
        <dbReference type="ARBA" id="ARBA00023315"/>
    </source>
</evidence>
<feature type="transmembrane region" description="Helical" evidence="11">
    <location>
        <begin position="34"/>
        <end position="61"/>
    </location>
</feature>
<comment type="subcellular location">
    <subcellularLocation>
        <location evidence="1">Membrane</location>
        <topology evidence="1">Multi-pass membrane protein</topology>
    </subcellularLocation>
</comment>
<dbReference type="Pfam" id="PF03062">
    <property type="entry name" value="MBOAT"/>
    <property type="match status" value="1"/>
</dbReference>
<evidence type="ECO:0000256" key="7">
    <source>
        <dbReference type="ARBA" id="ARBA00023136"/>
    </source>
</evidence>
<feature type="transmembrane region" description="Helical" evidence="11">
    <location>
        <begin position="227"/>
        <end position="245"/>
    </location>
</feature>
<proteinExistence type="inferred from homology"/>
<dbReference type="GO" id="GO:0044233">
    <property type="term" value="C:mitochondria-associated endoplasmic reticulum membrane contact site"/>
    <property type="evidence" value="ECO:0007669"/>
    <property type="project" value="TreeGrafter"/>
</dbReference>
<comment type="pathway">
    <text evidence="2">Lipid metabolism; phospholipid metabolism.</text>
</comment>
<dbReference type="GO" id="GO:0016020">
    <property type="term" value="C:membrane"/>
    <property type="evidence" value="ECO:0007669"/>
    <property type="project" value="UniProtKB-SubCell"/>
</dbReference>
<keyword evidence="6 11" id="KW-1133">Transmembrane helix</keyword>
<dbReference type="PANTHER" id="PTHR13906">
    <property type="entry name" value="PORCUPINE"/>
    <property type="match status" value="1"/>
</dbReference>
<dbReference type="Proteomes" id="UP000663879">
    <property type="component" value="Unassembled WGS sequence"/>
</dbReference>
<evidence type="ECO:0000256" key="5">
    <source>
        <dbReference type="ARBA" id="ARBA00022692"/>
    </source>
</evidence>
<reference evidence="12" key="1">
    <citation type="submission" date="2021-02" db="EMBL/GenBank/DDBJ databases">
        <authorList>
            <person name="Nowell W R."/>
        </authorList>
    </citation>
    <scope>NUCLEOTIDE SEQUENCE</scope>
    <source>
        <strain evidence="12">Ploen Becks lab</strain>
    </source>
</reference>
<comment type="caution">
    <text evidence="12">The sequence shown here is derived from an EMBL/GenBank/DDBJ whole genome shotgun (WGS) entry which is preliminary data.</text>
</comment>
<feature type="transmembrane region" description="Helical" evidence="11">
    <location>
        <begin position="6"/>
        <end position="22"/>
    </location>
</feature>
<evidence type="ECO:0000256" key="10">
    <source>
        <dbReference type="ARBA" id="ARBA00093678"/>
    </source>
</evidence>
<dbReference type="GO" id="GO:0030258">
    <property type="term" value="P:lipid modification"/>
    <property type="evidence" value="ECO:0007669"/>
    <property type="project" value="TreeGrafter"/>
</dbReference>
<name>A0A813XDX1_9BILA</name>
<dbReference type="InterPro" id="IPR049941">
    <property type="entry name" value="LPLAT_7/PORCN-like"/>
</dbReference>
<evidence type="ECO:0000256" key="6">
    <source>
        <dbReference type="ARBA" id="ARBA00022989"/>
    </source>
</evidence>
<evidence type="ECO:0000256" key="9">
    <source>
        <dbReference type="ARBA" id="ARBA00025707"/>
    </source>
</evidence>
<organism evidence="12 13">
    <name type="scientific">Brachionus calyciflorus</name>
    <dbReference type="NCBI Taxonomy" id="104777"/>
    <lineage>
        <taxon>Eukaryota</taxon>
        <taxon>Metazoa</taxon>
        <taxon>Spiralia</taxon>
        <taxon>Gnathifera</taxon>
        <taxon>Rotifera</taxon>
        <taxon>Eurotatoria</taxon>
        <taxon>Monogononta</taxon>
        <taxon>Pseudotrocha</taxon>
        <taxon>Ploima</taxon>
        <taxon>Brachionidae</taxon>
        <taxon>Brachionus</taxon>
    </lineage>
</organism>
<feature type="transmembrane region" description="Helical" evidence="11">
    <location>
        <begin position="73"/>
        <end position="95"/>
    </location>
</feature>
<dbReference type="GO" id="GO:0071617">
    <property type="term" value="F:lysophospholipid acyltransferase activity"/>
    <property type="evidence" value="ECO:0007669"/>
    <property type="project" value="TreeGrafter"/>
</dbReference>
<sequence length="730" mass="84732">MNKDDTIYISLLLISIPIGFLLKKYVKNTKSKAFLSSLIGFLMVLIVCPFDVYHSLILSIINSLILVAVHPKYVAIFSFVWCFGYLFLFRTIYFFGLSKPVPYANAVQLILTLKCVGLAFEIHDSYNRKKQFYVLNESKNLNQKNSQEKLNNESNTENDEKLEQIKLNMEFRSIEPNFIHTILYSYCYIGILTGPYFKYRTYHDWLNETYSSDNIDVFCFMKKRGRIVPFIIIGFLILSKFVSFNDPLKENFYDSSLLYRILYMALIFTLFRFRFYIAWAFAELSCISAEFGVYPLISSPKPGAGPTKLKELKNLDKKLLKSADFSFDCINNIDEYKCETAKTVKDVMHYWNMTVQFWMANNVYKRVPLKKFGQPITMAVSAYWHGLHPGYYLSMLTTSPCILAENLMNKGLKKKYLNEKFYKVYDFATWFFRIREFDYMSIGFILLSYEETMKFWRSVYFIGHVISLSQSFLFSRPKDATNWNDLKVTWGINPFDSNNFQSLPRTVSEAVSRGWIKEKNCSQVNGNRYILNGDRAAILIFNARGIIAGIASYLPKGLPFNFPSEKIQPLFNDEGDGYTINAYFVDPESVCSAQLSAKQITGDRLIIKGQSKELNIPLEQTQLSNFWTPGKCFYTMGAHYWADIEGTELNESTNKDNFTPLFLLYNKGKLNGFGWSFNADLPSKRFEHPTEQNFGMFFKKVPKFLLDPAQSNIISTLHIYLDSTPQFNYC</sequence>
<keyword evidence="8" id="KW-0012">Acyltransferase</keyword>
<comment type="similarity">
    <text evidence="3">Belongs to the membrane-bound acyltransferase family.</text>
</comment>
<dbReference type="InterPro" id="IPR004299">
    <property type="entry name" value="MBOAT_fam"/>
</dbReference>
<evidence type="ECO:0000256" key="1">
    <source>
        <dbReference type="ARBA" id="ARBA00004141"/>
    </source>
</evidence>
<dbReference type="AlphaFoldDB" id="A0A813XDX1"/>
<dbReference type="PANTHER" id="PTHR13906:SF16">
    <property type="entry name" value="LYSOPHOSPHOLIPID ACYLTRANSFERASE 7"/>
    <property type="match status" value="1"/>
</dbReference>
<feature type="transmembrane region" description="Helical" evidence="11">
    <location>
        <begin position="257"/>
        <end position="279"/>
    </location>
</feature>
<dbReference type="OrthoDB" id="7663182at2759"/>
<keyword evidence="5 11" id="KW-0812">Transmembrane</keyword>
<dbReference type="GO" id="GO:0006661">
    <property type="term" value="P:phosphatidylinositol biosynthetic process"/>
    <property type="evidence" value="ECO:0007669"/>
    <property type="project" value="TreeGrafter"/>
</dbReference>
<evidence type="ECO:0000256" key="3">
    <source>
        <dbReference type="ARBA" id="ARBA00010323"/>
    </source>
</evidence>
<keyword evidence="13" id="KW-1185">Reference proteome</keyword>
<evidence type="ECO:0000256" key="11">
    <source>
        <dbReference type="SAM" id="Phobius"/>
    </source>
</evidence>
<comment type="pathway">
    <text evidence="9">Phospholipid metabolism.</text>
</comment>
<evidence type="ECO:0000256" key="4">
    <source>
        <dbReference type="ARBA" id="ARBA00022679"/>
    </source>
</evidence>
<accession>A0A813XDX1</accession>
<feature type="transmembrane region" description="Helical" evidence="11">
    <location>
        <begin position="178"/>
        <end position="197"/>
    </location>
</feature>
<evidence type="ECO:0000313" key="12">
    <source>
        <dbReference type="EMBL" id="CAF0874634.1"/>
    </source>
</evidence>
<keyword evidence="7 11" id="KW-0472">Membrane</keyword>
<protein>
    <recommendedName>
        <fullName evidence="10">Lysophospholipid acyltransferase 7</fullName>
    </recommendedName>
</protein>
<evidence type="ECO:0000313" key="13">
    <source>
        <dbReference type="Proteomes" id="UP000663879"/>
    </source>
</evidence>
<keyword evidence="4" id="KW-0808">Transferase</keyword>
<dbReference type="EMBL" id="CAJNOC010001560">
    <property type="protein sequence ID" value="CAF0874634.1"/>
    <property type="molecule type" value="Genomic_DNA"/>
</dbReference>
<evidence type="ECO:0000256" key="2">
    <source>
        <dbReference type="ARBA" id="ARBA00005074"/>
    </source>
</evidence>